<keyword evidence="2 4" id="KW-0012">Acyltransferase</keyword>
<dbReference type="InterPro" id="IPR016035">
    <property type="entry name" value="Acyl_Trfase/lysoPLipase"/>
</dbReference>
<comment type="similarity">
    <text evidence="4">Belongs to the fabD family.</text>
</comment>
<dbReference type="RefSeq" id="WP_013387957.1">
    <property type="nucleotide sequence ID" value="NC_014632.1"/>
</dbReference>
<dbReference type="Proteomes" id="UP000006875">
    <property type="component" value="Chromosome"/>
</dbReference>
<dbReference type="Gene3D" id="3.30.70.250">
    <property type="entry name" value="Malonyl-CoA ACP transacylase, ACP-binding"/>
    <property type="match status" value="1"/>
</dbReference>
<keyword evidence="1 4" id="KW-0808">Transferase</keyword>
<dbReference type="Pfam" id="PF00698">
    <property type="entry name" value="Acyl_transf_1"/>
    <property type="match status" value="1"/>
</dbReference>
<dbReference type="InterPro" id="IPR001227">
    <property type="entry name" value="Ac_transferase_dom_sf"/>
</dbReference>
<dbReference type="NCBIfam" id="TIGR00128">
    <property type="entry name" value="fabD"/>
    <property type="match status" value="1"/>
</dbReference>
<dbReference type="SMART" id="SM00827">
    <property type="entry name" value="PKS_AT"/>
    <property type="match status" value="1"/>
</dbReference>
<evidence type="ECO:0000313" key="7">
    <source>
        <dbReference type="EMBL" id="ADO83290.1"/>
    </source>
</evidence>
<dbReference type="InterPro" id="IPR014043">
    <property type="entry name" value="Acyl_transferase_dom"/>
</dbReference>
<reference evidence="7 8" key="1">
    <citation type="journal article" date="2010" name="Stand. Genomic Sci.">
        <title>Complete genome sequence of Ilyobacter polytropus type strain (CuHbu1).</title>
        <authorList>
            <person name="Sikorski J."/>
            <person name="Chertkov O."/>
            <person name="Lapidus A."/>
            <person name="Nolan M."/>
            <person name="Lucas S."/>
            <person name="Del Rio T.G."/>
            <person name="Tice H."/>
            <person name="Cheng J.F."/>
            <person name="Tapia R."/>
            <person name="Han C."/>
            <person name="Goodwin L."/>
            <person name="Pitluck S."/>
            <person name="Liolios K."/>
            <person name="Ivanova N."/>
            <person name="Mavromatis K."/>
            <person name="Mikhailova N."/>
            <person name="Pati A."/>
            <person name="Chen A."/>
            <person name="Palaniappan K."/>
            <person name="Land M."/>
            <person name="Hauser L."/>
            <person name="Chang Y.J."/>
            <person name="Jeffries C.D."/>
            <person name="Brambilla E."/>
            <person name="Yasawong M."/>
            <person name="Rohde M."/>
            <person name="Pukall R."/>
            <person name="Spring S."/>
            <person name="Goker M."/>
            <person name="Woyke T."/>
            <person name="Bristow J."/>
            <person name="Eisen J.A."/>
            <person name="Markowitz V."/>
            <person name="Hugenholtz P."/>
            <person name="Kyrpides N.C."/>
            <person name="Klenk H.P."/>
        </authorList>
    </citation>
    <scope>NUCLEOTIDE SEQUENCE [LARGE SCALE GENOMIC DNA]</scope>
    <source>
        <strain evidence="8">ATCC 51220 / DSM 2926 / LMG 16218 / CuHBu1</strain>
    </source>
</reference>
<dbReference type="GO" id="GO:0005829">
    <property type="term" value="C:cytosol"/>
    <property type="evidence" value="ECO:0007669"/>
    <property type="project" value="TreeGrafter"/>
</dbReference>
<name>E3H859_ILYPC</name>
<evidence type="ECO:0000256" key="1">
    <source>
        <dbReference type="ARBA" id="ARBA00022679"/>
    </source>
</evidence>
<evidence type="ECO:0000256" key="4">
    <source>
        <dbReference type="PIRNR" id="PIRNR000446"/>
    </source>
</evidence>
<evidence type="ECO:0000256" key="5">
    <source>
        <dbReference type="PIRSR" id="PIRSR000446-1"/>
    </source>
</evidence>
<dbReference type="HOGENOM" id="CLU_030558_0_1_0"/>
<sequence length="301" mass="32643">MSKIAFVFPGQGAQYVGMGKDLYENNEIAKKYFDEIFENMEIDLKRVMFEGPEEDLKQTKYTQPAIVAMSLVLAKLMEEKGIKADYVAGHSVGEYAALGSGGYLSLEDAVKLTAFRGDTMNTVSQEVNGTMAAIIGMEAAKIEEVLAGVDGVVEAVNFNEPGQTVIAGSVAAIEKACEALKAAGARRALILSVSGPFHSSLMKPAGEKLKAEVENYEFKTGTAKLVANTTAEVTTDAEEIKKELYDQTFGPVRWVETVEKLKSEGVEKIYEIGPGKVLKGLIRKIDKTLVVENIEKLEDLA</sequence>
<keyword evidence="8" id="KW-1185">Reference proteome</keyword>
<dbReference type="OrthoDB" id="9805460at2"/>
<evidence type="ECO:0000259" key="6">
    <source>
        <dbReference type="SMART" id="SM00827"/>
    </source>
</evidence>
<feature type="active site" evidence="5">
    <location>
        <position position="198"/>
    </location>
</feature>
<dbReference type="SUPFAM" id="SSF55048">
    <property type="entry name" value="Probable ACP-binding domain of malonyl-CoA ACP transacylase"/>
    <property type="match status" value="1"/>
</dbReference>
<dbReference type="GO" id="GO:0004314">
    <property type="term" value="F:[acyl-carrier-protein] S-malonyltransferase activity"/>
    <property type="evidence" value="ECO:0007669"/>
    <property type="project" value="UniProtKB-EC"/>
</dbReference>
<dbReference type="AlphaFoldDB" id="E3H859"/>
<dbReference type="EC" id="2.3.1.39" evidence="4"/>
<dbReference type="GO" id="GO:0006633">
    <property type="term" value="P:fatty acid biosynthetic process"/>
    <property type="evidence" value="ECO:0007669"/>
    <property type="project" value="TreeGrafter"/>
</dbReference>
<gene>
    <name evidence="7" type="ordered locus">Ilyop_1510</name>
</gene>
<dbReference type="InterPro" id="IPR016036">
    <property type="entry name" value="Malonyl_transacylase_ACP-bd"/>
</dbReference>
<evidence type="ECO:0000256" key="3">
    <source>
        <dbReference type="ARBA" id="ARBA00048462"/>
    </source>
</evidence>
<dbReference type="SUPFAM" id="SSF52151">
    <property type="entry name" value="FabD/lysophospholipase-like"/>
    <property type="match status" value="1"/>
</dbReference>
<dbReference type="STRING" id="572544.Ilyop_1510"/>
<protein>
    <recommendedName>
        <fullName evidence="4">Malonyl CoA-acyl carrier protein transacylase</fullName>
        <ecNumber evidence="4">2.3.1.39</ecNumber>
    </recommendedName>
</protein>
<dbReference type="FunFam" id="3.30.70.250:FF:000001">
    <property type="entry name" value="Malonyl CoA-acyl carrier protein transacylase"/>
    <property type="match status" value="1"/>
</dbReference>
<dbReference type="KEGG" id="ipo:Ilyop_1510"/>
<feature type="active site" evidence="5">
    <location>
        <position position="91"/>
    </location>
</feature>
<dbReference type="EMBL" id="CP002281">
    <property type="protein sequence ID" value="ADO83290.1"/>
    <property type="molecule type" value="Genomic_DNA"/>
</dbReference>
<dbReference type="InterPro" id="IPR050858">
    <property type="entry name" value="Mal-CoA-ACP_Trans/PKS_FabD"/>
</dbReference>
<dbReference type="InterPro" id="IPR024925">
    <property type="entry name" value="Malonyl_CoA-ACP_transAc"/>
</dbReference>
<comment type="catalytic activity">
    <reaction evidence="3 4">
        <text>holo-[ACP] + malonyl-CoA = malonyl-[ACP] + CoA</text>
        <dbReference type="Rhea" id="RHEA:41792"/>
        <dbReference type="Rhea" id="RHEA-COMP:9623"/>
        <dbReference type="Rhea" id="RHEA-COMP:9685"/>
        <dbReference type="ChEBI" id="CHEBI:57287"/>
        <dbReference type="ChEBI" id="CHEBI:57384"/>
        <dbReference type="ChEBI" id="CHEBI:64479"/>
        <dbReference type="ChEBI" id="CHEBI:78449"/>
        <dbReference type="EC" id="2.3.1.39"/>
    </reaction>
</comment>
<evidence type="ECO:0000256" key="2">
    <source>
        <dbReference type="ARBA" id="ARBA00023315"/>
    </source>
</evidence>
<evidence type="ECO:0000313" key="8">
    <source>
        <dbReference type="Proteomes" id="UP000006875"/>
    </source>
</evidence>
<dbReference type="PANTHER" id="PTHR42681">
    <property type="entry name" value="MALONYL-COA-ACYL CARRIER PROTEIN TRANSACYLASE, MITOCHONDRIAL"/>
    <property type="match status" value="1"/>
</dbReference>
<dbReference type="PIRSF" id="PIRSF000446">
    <property type="entry name" value="Mct"/>
    <property type="match status" value="1"/>
</dbReference>
<dbReference type="eggNOG" id="COG0331">
    <property type="taxonomic scope" value="Bacteria"/>
</dbReference>
<dbReference type="InterPro" id="IPR004410">
    <property type="entry name" value="Malonyl_CoA-ACP_transAc_FabD"/>
</dbReference>
<accession>E3H859</accession>
<feature type="domain" description="Malonyl-CoA:ACP transacylase (MAT)" evidence="6">
    <location>
        <begin position="7"/>
        <end position="298"/>
    </location>
</feature>
<dbReference type="Gene3D" id="3.40.366.10">
    <property type="entry name" value="Malonyl-Coenzyme A Acyl Carrier Protein, domain 2"/>
    <property type="match status" value="1"/>
</dbReference>
<proteinExistence type="inferred from homology"/>
<organism evidence="7 8">
    <name type="scientific">Ilyobacter polytropus (strain ATCC 51220 / DSM 2926 / LMG 16218 / CuHBu1)</name>
    <dbReference type="NCBI Taxonomy" id="572544"/>
    <lineage>
        <taxon>Bacteria</taxon>
        <taxon>Fusobacteriati</taxon>
        <taxon>Fusobacteriota</taxon>
        <taxon>Fusobacteriia</taxon>
        <taxon>Fusobacteriales</taxon>
        <taxon>Fusobacteriaceae</taxon>
        <taxon>Ilyobacter</taxon>
    </lineage>
</organism>
<dbReference type="PANTHER" id="PTHR42681:SF1">
    <property type="entry name" value="MALONYL-COA-ACYL CARRIER PROTEIN TRANSACYLASE, MITOCHONDRIAL"/>
    <property type="match status" value="1"/>
</dbReference>